<protein>
    <submittedName>
        <fullName evidence="2">DUF389 domain-containing protein</fullName>
    </submittedName>
</protein>
<comment type="caution">
    <text evidence="2">The sequence shown here is derived from an EMBL/GenBank/DDBJ whole genome shotgun (WGS) entry which is preliminary data.</text>
</comment>
<feature type="transmembrane region" description="Helical" evidence="1">
    <location>
        <begin position="179"/>
        <end position="201"/>
    </location>
</feature>
<keyword evidence="1" id="KW-0812">Transmembrane</keyword>
<evidence type="ECO:0000256" key="1">
    <source>
        <dbReference type="SAM" id="Phobius"/>
    </source>
</evidence>
<reference evidence="3" key="1">
    <citation type="journal article" date="2024" name="Algal Res.">
        <title>Biochemical, toxicological and genomic investigation of a high-biomass producing Limnothrix strain isolated from Italian shallow drinking water reservoir.</title>
        <authorList>
            <person name="Simonazzi M."/>
            <person name="Shishido T.K."/>
            <person name="Delbaje E."/>
            <person name="Wahlsten M."/>
            <person name="Fewer D.P."/>
            <person name="Sivonen K."/>
            <person name="Pezzolesi L."/>
            <person name="Pistocchi R."/>
        </authorList>
    </citation>
    <scope>NUCLEOTIDE SEQUENCE [LARGE SCALE GENOMIC DNA]</scope>
    <source>
        <strain evidence="3">LRLZ20PSL1</strain>
    </source>
</reference>
<dbReference type="Proteomes" id="UP001604335">
    <property type="component" value="Unassembled WGS sequence"/>
</dbReference>
<proteinExistence type="predicted"/>
<gene>
    <name evidence="2" type="ORF">VPK24_02470</name>
</gene>
<sequence>MAQKQRKSGWIRQGGWRASQSDLWQRGRAASQRLIQWQRLSPERSAQLNHMLWEDARIDRPYLTQVLAACLIASFGLLANSVAVIIGAMIIAPLMLPIRAIAWSVVAGDWSLFRRGVGSLSCGVLPAIGLSALVGWLAGIPAFGSEVLARGNPNLLDLGVALVAGAVSAYAMVQPKVSGTVAGTAIAVALMPPACTVGLAVSQGYGLLAQGAALLLLTNLCGIALAAALTFWILGELPLKTGRHGMTAIVGMTLLLAVPLTYSFSELVRQARLEASLRQALLDRTLTFRRVKLIDSSVNWLANPPEVRLTVQSAESISPFQAQLLEEFLEKAMGQPFRLVFLVSKVSEIHSGLRTEPEPPSPVPQ</sequence>
<accession>A0ABW7C5S0</accession>
<feature type="transmembrane region" description="Helical" evidence="1">
    <location>
        <begin position="116"/>
        <end position="143"/>
    </location>
</feature>
<dbReference type="InterPro" id="IPR005240">
    <property type="entry name" value="DUF389"/>
</dbReference>
<dbReference type="EMBL" id="JAZAQF010000012">
    <property type="protein sequence ID" value="MFG3816487.1"/>
    <property type="molecule type" value="Genomic_DNA"/>
</dbReference>
<dbReference type="PANTHER" id="PTHR20992">
    <property type="entry name" value="AT15442P-RELATED"/>
    <property type="match status" value="1"/>
</dbReference>
<evidence type="ECO:0000313" key="2">
    <source>
        <dbReference type="EMBL" id="MFG3816487.1"/>
    </source>
</evidence>
<dbReference type="PANTHER" id="PTHR20992:SF9">
    <property type="entry name" value="AT15442P-RELATED"/>
    <property type="match status" value="1"/>
</dbReference>
<keyword evidence="1" id="KW-1133">Transmembrane helix</keyword>
<feature type="transmembrane region" description="Helical" evidence="1">
    <location>
        <begin position="246"/>
        <end position="264"/>
    </location>
</feature>
<keyword evidence="3" id="KW-1185">Reference proteome</keyword>
<dbReference type="RefSeq" id="WP_393010415.1">
    <property type="nucleotide sequence ID" value="NZ_JAZAQF010000012.1"/>
</dbReference>
<organism evidence="2 3">
    <name type="scientific">Limnothrix redekei LRLZ20PSL1</name>
    <dbReference type="NCBI Taxonomy" id="3112953"/>
    <lineage>
        <taxon>Bacteria</taxon>
        <taxon>Bacillati</taxon>
        <taxon>Cyanobacteriota</taxon>
        <taxon>Cyanophyceae</taxon>
        <taxon>Pseudanabaenales</taxon>
        <taxon>Pseudanabaenaceae</taxon>
        <taxon>Limnothrix</taxon>
    </lineage>
</organism>
<dbReference type="Pfam" id="PF04087">
    <property type="entry name" value="DUF389"/>
    <property type="match status" value="1"/>
</dbReference>
<feature type="transmembrane region" description="Helical" evidence="1">
    <location>
        <begin position="213"/>
        <end position="234"/>
    </location>
</feature>
<name>A0ABW7C5S0_9CYAN</name>
<feature type="transmembrane region" description="Helical" evidence="1">
    <location>
        <begin position="66"/>
        <end position="96"/>
    </location>
</feature>
<evidence type="ECO:0000313" key="3">
    <source>
        <dbReference type="Proteomes" id="UP001604335"/>
    </source>
</evidence>
<keyword evidence="1" id="KW-0472">Membrane</keyword>
<feature type="transmembrane region" description="Helical" evidence="1">
    <location>
        <begin position="155"/>
        <end position="173"/>
    </location>
</feature>